<sequence length="65" mass="7610">MIIATVDGLVAIRWEDEFWKQPFDWAYAGYLELQKIDNERLIVNYDCPDYEGQITLELLTGQKLG</sequence>
<evidence type="ECO:0000313" key="1">
    <source>
        <dbReference type="EMBL" id="KRG20772.1"/>
    </source>
</evidence>
<reference evidence="2" key="3">
    <citation type="submission" date="2021-06" db="EMBL/GenBank/DDBJ databases">
        <title>Genomic Description and Analysis of Intracellular Bacteria, Candidatus Berkiella cookevillensis and Candidatus Berkiella aquae.</title>
        <authorList>
            <person name="Kidane D.T."/>
            <person name="Mehari Y.T."/>
            <person name="Rice F.C."/>
            <person name="Arivett B.A."/>
            <person name="Farone A.L."/>
            <person name="Berk S.G."/>
            <person name="Farone M.B."/>
        </authorList>
    </citation>
    <scope>NUCLEOTIDE SEQUENCE</scope>
    <source>
        <strain evidence="2">HT99</strain>
    </source>
</reference>
<dbReference type="Proteomes" id="UP000051497">
    <property type="component" value="Unassembled WGS sequence"/>
</dbReference>
<evidence type="ECO:0000313" key="3">
    <source>
        <dbReference type="Proteomes" id="UP000051497"/>
    </source>
</evidence>
<reference evidence="1" key="1">
    <citation type="submission" date="2015-09" db="EMBL/GenBank/DDBJ databases">
        <title>Draft Genome Sequences of Two Novel Amoeba-resistant Intranuclear Bacteria, Candidatus Berkiella cookevillensis and Candidatus Berkiella aquae.</title>
        <authorList>
            <person name="Mehari Y.T."/>
            <person name="Arivett B.A."/>
            <person name="Farone A.L."/>
            <person name="Gunderson J.H."/>
            <person name="Farone M.B."/>
        </authorList>
    </citation>
    <scope>NUCLEOTIDE SEQUENCE [LARGE SCALE GENOMIC DNA]</scope>
    <source>
        <strain evidence="1">HT99</strain>
    </source>
</reference>
<gene>
    <name evidence="2" type="ORF">HT99x_004310</name>
    <name evidence="1" type="ORF">HT99x_02261</name>
</gene>
<dbReference type="EMBL" id="LKAJ02000001">
    <property type="protein sequence ID" value="MCS5710642.1"/>
    <property type="molecule type" value="Genomic_DNA"/>
</dbReference>
<dbReference type="STRING" id="295108.HT99x_02261"/>
<keyword evidence="3" id="KW-1185">Reference proteome</keyword>
<dbReference type="AlphaFoldDB" id="A0A0Q9YV03"/>
<dbReference type="EMBL" id="LKAJ01000009">
    <property type="protein sequence ID" value="KRG20772.1"/>
    <property type="molecule type" value="Genomic_DNA"/>
</dbReference>
<organism evidence="1">
    <name type="scientific">Candidatus Berkiella aquae</name>
    <dbReference type="NCBI Taxonomy" id="295108"/>
    <lineage>
        <taxon>Bacteria</taxon>
        <taxon>Pseudomonadati</taxon>
        <taxon>Pseudomonadota</taxon>
        <taxon>Gammaproteobacteria</taxon>
        <taxon>Candidatus Berkiellales</taxon>
        <taxon>Candidatus Berkiellaceae</taxon>
        <taxon>Candidatus Berkiella</taxon>
    </lineage>
</organism>
<dbReference type="RefSeq" id="WP_075066875.1">
    <property type="nucleotide sequence ID" value="NZ_LKAJ02000001.1"/>
</dbReference>
<reference evidence="2" key="2">
    <citation type="journal article" date="2016" name="Genome Announc.">
        <title>Draft Genome Sequences of Two Novel Amoeba-Resistant Intranuclear Bacteria, 'Candidatus Berkiella cookevillensis' and 'Candidatus Berkiella aquae'.</title>
        <authorList>
            <person name="Mehari Y.T."/>
            <person name="Arivett B.A."/>
            <person name="Farone A.L."/>
            <person name="Gunderson J.H."/>
            <person name="Farone M.B."/>
        </authorList>
    </citation>
    <scope>NUCLEOTIDE SEQUENCE</scope>
    <source>
        <strain evidence="2">HT99</strain>
    </source>
</reference>
<proteinExistence type="predicted"/>
<name>A0A0Q9YV03_9GAMM</name>
<comment type="caution">
    <text evidence="1">The sequence shown here is derived from an EMBL/GenBank/DDBJ whole genome shotgun (WGS) entry which is preliminary data.</text>
</comment>
<accession>A0A0Q9YV03</accession>
<protein>
    <submittedName>
        <fullName evidence="1">Uncharacterized protein</fullName>
    </submittedName>
</protein>
<evidence type="ECO:0000313" key="2">
    <source>
        <dbReference type="EMBL" id="MCS5710642.1"/>
    </source>
</evidence>